<keyword evidence="2" id="KW-1133">Transmembrane helix</keyword>
<proteinExistence type="predicted"/>
<feature type="transmembrane region" description="Helical" evidence="2">
    <location>
        <begin position="258"/>
        <end position="278"/>
    </location>
</feature>
<feature type="transmembrane region" description="Helical" evidence="2">
    <location>
        <begin position="197"/>
        <end position="216"/>
    </location>
</feature>
<protein>
    <recommendedName>
        <fullName evidence="3">DUF4097 domain-containing protein</fullName>
    </recommendedName>
</protein>
<dbReference type="AlphaFoldDB" id="A0A433Y5D6"/>
<keyword evidence="2" id="KW-0812">Transmembrane</keyword>
<comment type="caution">
    <text evidence="4">The sequence shown here is derived from an EMBL/GenBank/DDBJ whole genome shotgun (WGS) entry which is preliminary data.</text>
</comment>
<keyword evidence="5" id="KW-1185">Reference proteome</keyword>
<feature type="region of interest" description="Disordered" evidence="1">
    <location>
        <begin position="1"/>
        <end position="24"/>
    </location>
</feature>
<gene>
    <name evidence="4" type="ORF">EJP82_18215</name>
</gene>
<dbReference type="OrthoDB" id="2640165at2"/>
<evidence type="ECO:0000256" key="2">
    <source>
        <dbReference type="SAM" id="Phobius"/>
    </source>
</evidence>
<dbReference type="InterPro" id="IPR025164">
    <property type="entry name" value="Toastrack_DUF4097"/>
</dbReference>
<feature type="compositionally biased region" description="Polar residues" evidence="1">
    <location>
        <begin position="1"/>
        <end position="20"/>
    </location>
</feature>
<feature type="domain" description="DUF4097" evidence="3">
    <location>
        <begin position="380"/>
        <end position="600"/>
    </location>
</feature>
<keyword evidence="2" id="KW-0472">Membrane</keyword>
<organism evidence="4 5">
    <name type="scientific">Paenibacillus anaericanus</name>
    <dbReference type="NCBI Taxonomy" id="170367"/>
    <lineage>
        <taxon>Bacteria</taxon>
        <taxon>Bacillati</taxon>
        <taxon>Bacillota</taxon>
        <taxon>Bacilli</taxon>
        <taxon>Bacillales</taxon>
        <taxon>Paenibacillaceae</taxon>
        <taxon>Paenibacillus</taxon>
    </lineage>
</organism>
<feature type="transmembrane region" description="Helical" evidence="2">
    <location>
        <begin position="56"/>
        <end position="73"/>
    </location>
</feature>
<accession>A0A433Y5D6</accession>
<evidence type="ECO:0000313" key="4">
    <source>
        <dbReference type="EMBL" id="RUT43880.1"/>
    </source>
</evidence>
<reference evidence="4 5" key="1">
    <citation type="submission" date="2018-12" db="EMBL/GenBank/DDBJ databases">
        <authorList>
            <person name="Sun L."/>
            <person name="Chen Z."/>
        </authorList>
    </citation>
    <scope>NUCLEOTIDE SEQUENCE [LARGE SCALE GENOMIC DNA]</scope>
    <source>
        <strain evidence="4 5">DSM 15890</strain>
    </source>
</reference>
<feature type="transmembrane region" description="Helical" evidence="2">
    <location>
        <begin position="159"/>
        <end position="185"/>
    </location>
</feature>
<feature type="transmembrane region" description="Helical" evidence="2">
    <location>
        <begin position="136"/>
        <end position="153"/>
    </location>
</feature>
<evidence type="ECO:0000313" key="5">
    <source>
        <dbReference type="Proteomes" id="UP000279446"/>
    </source>
</evidence>
<dbReference type="RefSeq" id="WP_127193502.1">
    <property type="nucleotide sequence ID" value="NZ_RZNY01000016.1"/>
</dbReference>
<name>A0A433Y5D6_9BACL</name>
<sequence length="620" mass="68114">MSFGSTPTTQQTERATSAQTKGFKPRRRKRKFIACLLAALFPGLGHLYLRMFMKGVAFIYFVIIDISALIYFSSVRMGINVPLLLLLGLLIPAAYFYSIYDVLQSTDVINTRIRRQNEENIPREEATRPVSGIRKGIWSAVLLISGGIVVFLFKQKPEWLQSLIQAGAGYIVASGLILVGLFLILREGRRRFFRTGRFTASVLFIAVGIILLSDTFTDGDNMLLLLDWWPLVLVLSGVEHVLVLLWNRRNTPRPERRLRADIKGVFLSLFMVFSVFVVTQQDHYMHLWNRVSLDLASAGAEYSLEEGYRVDKIPLEIPIDLDTEKVVVDGVNGSIDVKRAEIEGIIVKATVWVDQVSDEEAEIIADETFVDVAEGQSLGLTVKDKLYGATGKRHPRTNLTIILPENRFLDLDISTSSGGISLTGAQARNHFKLQTGNGNLKLWDVVGEVSAKTLNGDVDLYRIFGSVNVDTQGGNMKGRGISGGATLSTLVGNISLVGSQGDINLSTKNGNIQVDGALSALRAESLNGKISISSEQVGGDWGVYSAVGEMFLKLPEGQDYTLEGSSGYGNIVTELPFLVENKEIKGVMGTGEHLIKVEGNSNLVVNKSVTRVPLVENEEP</sequence>
<dbReference type="EMBL" id="RZNY01000016">
    <property type="protein sequence ID" value="RUT43880.1"/>
    <property type="molecule type" value="Genomic_DNA"/>
</dbReference>
<feature type="transmembrane region" description="Helical" evidence="2">
    <location>
        <begin position="79"/>
        <end position="97"/>
    </location>
</feature>
<dbReference type="Proteomes" id="UP000279446">
    <property type="component" value="Unassembled WGS sequence"/>
</dbReference>
<feature type="transmembrane region" description="Helical" evidence="2">
    <location>
        <begin position="228"/>
        <end position="246"/>
    </location>
</feature>
<evidence type="ECO:0000256" key="1">
    <source>
        <dbReference type="SAM" id="MobiDB-lite"/>
    </source>
</evidence>
<dbReference type="Pfam" id="PF13349">
    <property type="entry name" value="DUF4097"/>
    <property type="match status" value="1"/>
</dbReference>
<evidence type="ECO:0000259" key="3">
    <source>
        <dbReference type="Pfam" id="PF13349"/>
    </source>
</evidence>
<feature type="transmembrane region" description="Helical" evidence="2">
    <location>
        <begin position="31"/>
        <end position="49"/>
    </location>
</feature>